<feature type="non-terminal residue" evidence="3">
    <location>
        <position position="1"/>
    </location>
</feature>
<dbReference type="Proteomes" id="UP000677054">
    <property type="component" value="Unassembled WGS sequence"/>
</dbReference>
<evidence type="ECO:0000256" key="1">
    <source>
        <dbReference type="SAM" id="MobiDB-lite"/>
    </source>
</evidence>
<dbReference type="AlphaFoldDB" id="A0A7R9AHE5"/>
<evidence type="ECO:0000313" key="4">
    <source>
        <dbReference type="Proteomes" id="UP000677054"/>
    </source>
</evidence>
<dbReference type="EMBL" id="LR906738">
    <property type="protein sequence ID" value="CAD7253955.1"/>
    <property type="molecule type" value="Genomic_DNA"/>
</dbReference>
<feature type="region of interest" description="Disordered" evidence="1">
    <location>
        <begin position="152"/>
        <end position="179"/>
    </location>
</feature>
<feature type="compositionally biased region" description="Basic and acidic residues" evidence="1">
    <location>
        <begin position="152"/>
        <end position="164"/>
    </location>
</feature>
<reference evidence="3" key="1">
    <citation type="submission" date="2020-11" db="EMBL/GenBank/DDBJ databases">
        <authorList>
            <person name="Tran Van P."/>
        </authorList>
    </citation>
    <scope>NUCLEOTIDE SEQUENCE</scope>
</reference>
<sequence length="323" mass="34650">MRGSGKPKGAAAMGKQKHLGIRRDSFTESDNPVARDGARRLTTGVHFASPRRERIDEATRLPRFPRAEPSLSPSFPFLRSSREDASADIHCTSVAFHAPSEDRTAGRIVEEVGMSSAKNYSDKIAMHFQRQAEQTAVVDALLRDVRELTGRKRRKMENGTRADSKSIGVSPDGSPLAVSPAQMLQNQSHFNSDDSLEAMQWKLERTLFGSGLQPERMKSETGGGGSAKTTKAETEVESLHRSGAVERSTRADDAGRWDPGFSESHDAAAQDLGPTLAASEGPLAHIAVGCPRRPHICARATANTSASGLHLASLASPSGDADS</sequence>
<feature type="region of interest" description="Disordered" evidence="1">
    <location>
        <begin position="302"/>
        <end position="323"/>
    </location>
</feature>
<feature type="compositionally biased region" description="Low complexity" evidence="1">
    <location>
        <begin position="305"/>
        <end position="323"/>
    </location>
</feature>
<dbReference type="GO" id="GO:0008140">
    <property type="term" value="F:cAMP response element binding protein binding"/>
    <property type="evidence" value="ECO:0007669"/>
    <property type="project" value="InterPro"/>
</dbReference>
<dbReference type="EMBL" id="CAJPEV010007221">
    <property type="protein sequence ID" value="CAG0904646.1"/>
    <property type="molecule type" value="Genomic_DNA"/>
</dbReference>
<proteinExistence type="predicted"/>
<dbReference type="InterPro" id="IPR024783">
    <property type="entry name" value="TORC_N"/>
</dbReference>
<feature type="domain" description="Transducer of regulated CREB activity N-terminal" evidence="2">
    <location>
        <begin position="120"/>
        <end position="154"/>
    </location>
</feature>
<feature type="compositionally biased region" description="Basic and acidic residues" evidence="1">
    <location>
        <begin position="230"/>
        <end position="256"/>
    </location>
</feature>
<keyword evidence="4" id="KW-1185">Reference proteome</keyword>
<accession>A0A7R9AHE5</accession>
<dbReference type="Pfam" id="PF12884">
    <property type="entry name" value="TORC_N"/>
    <property type="match status" value="1"/>
</dbReference>
<organism evidence="3">
    <name type="scientific">Darwinula stevensoni</name>
    <dbReference type="NCBI Taxonomy" id="69355"/>
    <lineage>
        <taxon>Eukaryota</taxon>
        <taxon>Metazoa</taxon>
        <taxon>Ecdysozoa</taxon>
        <taxon>Arthropoda</taxon>
        <taxon>Crustacea</taxon>
        <taxon>Oligostraca</taxon>
        <taxon>Ostracoda</taxon>
        <taxon>Podocopa</taxon>
        <taxon>Podocopida</taxon>
        <taxon>Darwinulocopina</taxon>
        <taxon>Darwinuloidea</taxon>
        <taxon>Darwinulidae</taxon>
        <taxon>Darwinula</taxon>
    </lineage>
</organism>
<protein>
    <recommendedName>
        <fullName evidence="2">Transducer of regulated CREB activity N-terminal domain-containing protein</fullName>
    </recommendedName>
</protein>
<dbReference type="GO" id="GO:0051289">
    <property type="term" value="P:protein homotetramerization"/>
    <property type="evidence" value="ECO:0007669"/>
    <property type="project" value="InterPro"/>
</dbReference>
<feature type="region of interest" description="Disordered" evidence="1">
    <location>
        <begin position="1"/>
        <end position="76"/>
    </location>
</feature>
<feature type="region of interest" description="Disordered" evidence="1">
    <location>
        <begin position="210"/>
        <end position="276"/>
    </location>
</feature>
<feature type="compositionally biased region" description="Basic and acidic residues" evidence="1">
    <location>
        <begin position="50"/>
        <end position="60"/>
    </location>
</feature>
<evidence type="ECO:0000313" key="3">
    <source>
        <dbReference type="EMBL" id="CAD7253955.1"/>
    </source>
</evidence>
<dbReference type="OrthoDB" id="8947034at2759"/>
<evidence type="ECO:0000259" key="2">
    <source>
        <dbReference type="Pfam" id="PF12884"/>
    </source>
</evidence>
<gene>
    <name evidence="3" type="ORF">DSTB1V02_LOCUS13701</name>
</gene>
<name>A0A7R9AHE5_9CRUS</name>